<evidence type="ECO:0000313" key="14">
    <source>
        <dbReference type="EMBL" id="ROP90645.1"/>
    </source>
</evidence>
<dbReference type="Proteomes" id="UP000278222">
    <property type="component" value="Unassembled WGS sequence"/>
</dbReference>
<keyword evidence="2" id="KW-0378">Hydrolase</keyword>
<comment type="catalytic activity">
    <reaction evidence="11">
        <text>mycophenolic acid O-acyl-beta-D-glucuronide + H2O = mycophenolate + D-glucuronate + H(+)</text>
        <dbReference type="Rhea" id="RHEA:34179"/>
        <dbReference type="ChEBI" id="CHEBI:15377"/>
        <dbReference type="ChEBI" id="CHEBI:15378"/>
        <dbReference type="ChEBI" id="CHEBI:58720"/>
        <dbReference type="ChEBI" id="CHEBI:62932"/>
        <dbReference type="ChEBI" id="CHEBI:66982"/>
        <dbReference type="EC" id="3.1.1.93"/>
    </reaction>
    <physiologicalReaction direction="left-to-right" evidence="11">
        <dbReference type="Rhea" id="RHEA:34180"/>
    </physiologicalReaction>
</comment>
<sequence length="276" mass="29617">MDEGFIEQMGERIAYVRTAGTGPGVVFLGGFMSDMTGTKATALEAACRAAGRPFLRFDYRGHGQSSGRFVDGTIGAWADDAILALDRLTSGPQILVGSSMGGWLMLLAALARPGRVAGLVGLAAAPDFTEDLMWNEFPEPVRRTLLRDGVWNEPSEYGDEPYPITLRLIEEGRRHLVLRDTLPIACPLRLIHGLQDRDVPWQVSQRLLEHIDATDAALTLVKEGDHRLSRPPDLARLVDTVTALADQAAAELAEAGQPPDGPGAGSVAAIADSPSR</sequence>
<evidence type="ECO:0000256" key="5">
    <source>
        <dbReference type="ARBA" id="ARBA00039314"/>
    </source>
</evidence>
<keyword evidence="15" id="KW-1185">Reference proteome</keyword>
<dbReference type="EMBL" id="RJKX01000014">
    <property type="protein sequence ID" value="ROP90645.1"/>
    <property type="molecule type" value="Genomic_DNA"/>
</dbReference>
<dbReference type="PANTHER" id="PTHR16138:SF7">
    <property type="entry name" value="PALMITOYL-PROTEIN THIOESTERASE ABHD10, MITOCHONDRIAL"/>
    <property type="match status" value="1"/>
</dbReference>
<evidence type="ECO:0000256" key="4">
    <source>
        <dbReference type="ARBA" id="ARBA00039132"/>
    </source>
</evidence>
<accession>A0A3N1LN52</accession>
<evidence type="ECO:0000256" key="12">
    <source>
        <dbReference type="SAM" id="MobiDB-lite"/>
    </source>
</evidence>
<dbReference type="SUPFAM" id="SSF53474">
    <property type="entry name" value="alpha/beta-Hydrolases"/>
    <property type="match status" value="1"/>
</dbReference>
<evidence type="ECO:0000256" key="9">
    <source>
        <dbReference type="ARBA" id="ARBA00046047"/>
    </source>
</evidence>
<protein>
    <recommendedName>
        <fullName evidence="5">Palmitoyl-protein thioesterase ABHD10, mitochondrial</fullName>
        <ecNumber evidence="4">3.1.1.93</ecNumber>
        <ecNumber evidence="1">3.1.2.22</ecNumber>
    </recommendedName>
    <alternativeName>
        <fullName evidence="7">Acyl-protein thioesterase ABHD10</fullName>
    </alternativeName>
    <alternativeName>
        <fullName evidence="8">Alpha/beta hydrolase domain-containing protein 10</fullName>
    </alternativeName>
    <alternativeName>
        <fullName evidence="6">Mycophenolic acid acyl-glucuronide esterase, mitochondrial</fullName>
    </alternativeName>
</protein>
<dbReference type="InterPro" id="IPR052382">
    <property type="entry name" value="ABHD10_acyl-thioesterase"/>
</dbReference>
<dbReference type="PANTHER" id="PTHR16138">
    <property type="entry name" value="MYCOPHENOLIC ACID ACYL-GLUCURONIDE ESTERASE, MITOCHONDRIAL"/>
    <property type="match status" value="1"/>
</dbReference>
<dbReference type="RefSeq" id="WP_123690051.1">
    <property type="nucleotide sequence ID" value="NZ_AP019700.1"/>
</dbReference>
<dbReference type="Pfam" id="PF00561">
    <property type="entry name" value="Abhydrolase_1"/>
    <property type="match status" value="1"/>
</dbReference>
<proteinExistence type="predicted"/>
<evidence type="ECO:0000259" key="13">
    <source>
        <dbReference type="Pfam" id="PF00561"/>
    </source>
</evidence>
<evidence type="ECO:0000256" key="10">
    <source>
        <dbReference type="ARBA" id="ARBA00047409"/>
    </source>
</evidence>
<feature type="region of interest" description="Disordered" evidence="12">
    <location>
        <begin position="252"/>
        <end position="276"/>
    </location>
</feature>
<keyword evidence="3" id="KW-0809">Transit peptide</keyword>
<dbReference type="OrthoDB" id="9813296at2"/>
<comment type="catalytic activity">
    <reaction evidence="10">
        <text>S-hexadecanoyl-L-cysteinyl-[protein] + H2O = L-cysteinyl-[protein] + hexadecanoate + H(+)</text>
        <dbReference type="Rhea" id="RHEA:19233"/>
        <dbReference type="Rhea" id="RHEA-COMP:10131"/>
        <dbReference type="Rhea" id="RHEA-COMP:11032"/>
        <dbReference type="ChEBI" id="CHEBI:7896"/>
        <dbReference type="ChEBI" id="CHEBI:15377"/>
        <dbReference type="ChEBI" id="CHEBI:15378"/>
        <dbReference type="ChEBI" id="CHEBI:29950"/>
        <dbReference type="ChEBI" id="CHEBI:74151"/>
        <dbReference type="EC" id="3.1.2.22"/>
    </reaction>
    <physiologicalReaction direction="left-to-right" evidence="10">
        <dbReference type="Rhea" id="RHEA:19234"/>
    </physiologicalReaction>
</comment>
<dbReference type="EC" id="3.1.1.93" evidence="4"/>
<evidence type="ECO:0000256" key="1">
    <source>
        <dbReference type="ARBA" id="ARBA00012423"/>
    </source>
</evidence>
<gene>
    <name evidence="14" type="ORF">EDC65_2499</name>
</gene>
<comment type="function">
    <text evidence="9">Acts as an acyl-protein thioesterase that hydrolyzes fatty acids from acylated residues in proteins. Regulates the mitochondrial S-depalmitoylation of the nucleophilic active site residue of peroxiredoxin-5/PRDX5, a key antioxidant protein, therefore modulating mitochondrial antioxidant ability. Also catalyzes the deglucuronidation of mycophenolic acid acyl-glucuronide, an active metabolite of the immunosuppressant drug mycophenolate.</text>
</comment>
<organism evidence="14 15">
    <name type="scientific">Stella humosa</name>
    <dbReference type="NCBI Taxonomy" id="94"/>
    <lineage>
        <taxon>Bacteria</taxon>
        <taxon>Pseudomonadati</taxon>
        <taxon>Pseudomonadota</taxon>
        <taxon>Alphaproteobacteria</taxon>
        <taxon>Rhodospirillales</taxon>
        <taxon>Stellaceae</taxon>
        <taxon>Stella</taxon>
    </lineage>
</organism>
<dbReference type="EC" id="3.1.2.22" evidence="1"/>
<dbReference type="InterPro" id="IPR000073">
    <property type="entry name" value="AB_hydrolase_1"/>
</dbReference>
<reference evidence="14 15" key="1">
    <citation type="submission" date="2018-11" db="EMBL/GenBank/DDBJ databases">
        <title>Genomic Encyclopedia of Type Strains, Phase IV (KMG-IV): sequencing the most valuable type-strain genomes for metagenomic binning, comparative biology and taxonomic classification.</title>
        <authorList>
            <person name="Goeker M."/>
        </authorList>
    </citation>
    <scope>NUCLEOTIDE SEQUENCE [LARGE SCALE GENOMIC DNA]</scope>
    <source>
        <strain evidence="14 15">DSM 5900</strain>
    </source>
</reference>
<name>A0A3N1LN52_9PROT</name>
<comment type="caution">
    <text evidence="14">The sequence shown here is derived from an EMBL/GenBank/DDBJ whole genome shotgun (WGS) entry which is preliminary data.</text>
</comment>
<feature type="domain" description="AB hydrolase-1" evidence="13">
    <location>
        <begin position="49"/>
        <end position="159"/>
    </location>
</feature>
<evidence type="ECO:0000256" key="7">
    <source>
        <dbReference type="ARBA" id="ARBA00042645"/>
    </source>
</evidence>
<evidence type="ECO:0000256" key="3">
    <source>
        <dbReference type="ARBA" id="ARBA00022946"/>
    </source>
</evidence>
<evidence type="ECO:0000256" key="11">
    <source>
        <dbReference type="ARBA" id="ARBA00047972"/>
    </source>
</evidence>
<evidence type="ECO:0000256" key="8">
    <source>
        <dbReference type="ARBA" id="ARBA00042704"/>
    </source>
</evidence>
<evidence type="ECO:0000256" key="6">
    <source>
        <dbReference type="ARBA" id="ARBA00041520"/>
    </source>
</evidence>
<dbReference type="Gene3D" id="3.40.50.1820">
    <property type="entry name" value="alpha/beta hydrolase"/>
    <property type="match status" value="1"/>
</dbReference>
<evidence type="ECO:0000313" key="15">
    <source>
        <dbReference type="Proteomes" id="UP000278222"/>
    </source>
</evidence>
<dbReference type="InterPro" id="IPR029058">
    <property type="entry name" value="AB_hydrolase_fold"/>
</dbReference>
<dbReference type="GO" id="GO:0008474">
    <property type="term" value="F:palmitoyl-(protein) hydrolase activity"/>
    <property type="evidence" value="ECO:0007669"/>
    <property type="project" value="UniProtKB-EC"/>
</dbReference>
<evidence type="ECO:0000256" key="2">
    <source>
        <dbReference type="ARBA" id="ARBA00022801"/>
    </source>
</evidence>
<dbReference type="AlphaFoldDB" id="A0A3N1LN52"/>
<dbReference type="GO" id="GO:0102390">
    <property type="term" value="F:mycophenolic acid acyl-glucuronide esterase activity"/>
    <property type="evidence" value="ECO:0007669"/>
    <property type="project" value="UniProtKB-EC"/>
</dbReference>